<dbReference type="AlphaFoldDB" id="A0A482WLU6"/>
<dbReference type="InParanoid" id="A0A482WLU6"/>
<evidence type="ECO:0000256" key="1">
    <source>
        <dbReference type="SAM" id="MobiDB-lite"/>
    </source>
</evidence>
<reference evidence="2 3" key="1">
    <citation type="journal article" date="2017" name="Gigascience">
        <title>Genome sequence of the small brown planthopper, Laodelphax striatellus.</title>
        <authorList>
            <person name="Zhu J."/>
            <person name="Jiang F."/>
            <person name="Wang X."/>
            <person name="Yang P."/>
            <person name="Bao Y."/>
            <person name="Zhao W."/>
            <person name="Wang W."/>
            <person name="Lu H."/>
            <person name="Wang Q."/>
            <person name="Cui N."/>
            <person name="Li J."/>
            <person name="Chen X."/>
            <person name="Luo L."/>
            <person name="Yu J."/>
            <person name="Kang L."/>
            <person name="Cui F."/>
        </authorList>
    </citation>
    <scope>NUCLEOTIDE SEQUENCE [LARGE SCALE GENOMIC DNA]</scope>
    <source>
        <strain evidence="2">Lst14</strain>
    </source>
</reference>
<accession>A0A482WLU6</accession>
<name>A0A482WLU6_LAOST</name>
<keyword evidence="3" id="KW-1185">Reference proteome</keyword>
<comment type="caution">
    <text evidence="2">The sequence shown here is derived from an EMBL/GenBank/DDBJ whole genome shotgun (WGS) entry which is preliminary data.</text>
</comment>
<gene>
    <name evidence="2" type="ORF">LSTR_LSTR003616</name>
</gene>
<sequence>MDSEIPLNPKTSLADEEEKDRNEEKGQQVECKGIFPDKLYRLENFANRIHNQSQDANIVTTVNQAKISNSPVSEDNALSQCNENSESGSNKMIKIEEMCEPQLIEERAEDERSLDCMASISTGEHIIGTGTVRNGKSVSVVNAKQLTACESSWVLPDNTMKEVTSANGVGHLS</sequence>
<organism evidence="2 3">
    <name type="scientific">Laodelphax striatellus</name>
    <name type="common">Small brown planthopper</name>
    <name type="synonym">Delphax striatella</name>
    <dbReference type="NCBI Taxonomy" id="195883"/>
    <lineage>
        <taxon>Eukaryota</taxon>
        <taxon>Metazoa</taxon>
        <taxon>Ecdysozoa</taxon>
        <taxon>Arthropoda</taxon>
        <taxon>Hexapoda</taxon>
        <taxon>Insecta</taxon>
        <taxon>Pterygota</taxon>
        <taxon>Neoptera</taxon>
        <taxon>Paraneoptera</taxon>
        <taxon>Hemiptera</taxon>
        <taxon>Auchenorrhyncha</taxon>
        <taxon>Fulgoroidea</taxon>
        <taxon>Delphacidae</taxon>
        <taxon>Criomorphinae</taxon>
        <taxon>Laodelphax</taxon>
    </lineage>
</organism>
<evidence type="ECO:0000313" key="3">
    <source>
        <dbReference type="Proteomes" id="UP000291343"/>
    </source>
</evidence>
<dbReference type="Proteomes" id="UP000291343">
    <property type="component" value="Unassembled WGS sequence"/>
</dbReference>
<proteinExistence type="predicted"/>
<feature type="region of interest" description="Disordered" evidence="1">
    <location>
        <begin position="1"/>
        <end position="30"/>
    </location>
</feature>
<dbReference type="EMBL" id="QKKF02032524">
    <property type="protein sequence ID" value="RZF34206.1"/>
    <property type="molecule type" value="Genomic_DNA"/>
</dbReference>
<protein>
    <submittedName>
        <fullName evidence="2">Uncharacterized protein</fullName>
    </submittedName>
</protein>
<evidence type="ECO:0000313" key="2">
    <source>
        <dbReference type="EMBL" id="RZF34206.1"/>
    </source>
</evidence>